<keyword evidence="6" id="KW-1185">Reference proteome</keyword>
<dbReference type="OrthoDB" id="9803729at2"/>
<dbReference type="GO" id="GO:0030170">
    <property type="term" value="F:pyridoxal phosphate binding"/>
    <property type="evidence" value="ECO:0007669"/>
    <property type="project" value="InterPro"/>
</dbReference>
<dbReference type="PANTHER" id="PTHR11808:SF80">
    <property type="entry name" value="CYSTATHIONINE GAMMA-LYASE"/>
    <property type="match status" value="1"/>
</dbReference>
<dbReference type="PROSITE" id="PS00868">
    <property type="entry name" value="CYS_MET_METAB_PP"/>
    <property type="match status" value="1"/>
</dbReference>
<dbReference type="InterPro" id="IPR000277">
    <property type="entry name" value="Cys/Met-Metab_PyrdxlP-dep_enz"/>
</dbReference>
<keyword evidence="5" id="KW-0456">Lyase</keyword>
<dbReference type="FunFam" id="3.40.640.10:FF:000046">
    <property type="entry name" value="Cystathionine gamma-lyase"/>
    <property type="match status" value="1"/>
</dbReference>
<keyword evidence="2 3" id="KW-0663">Pyridoxal phosphate</keyword>
<accession>A0A1I0RF08</accession>
<dbReference type="Pfam" id="PF01053">
    <property type="entry name" value="Cys_Met_Meta_PP"/>
    <property type="match status" value="1"/>
</dbReference>
<comment type="similarity">
    <text evidence="4">Belongs to the trans-sulfuration enzymes family.</text>
</comment>
<dbReference type="STRING" id="29529.SAMN04488122_2750"/>
<dbReference type="GO" id="GO:0019346">
    <property type="term" value="P:transsulfuration"/>
    <property type="evidence" value="ECO:0007669"/>
    <property type="project" value="InterPro"/>
</dbReference>
<proteinExistence type="inferred from homology"/>
<dbReference type="GO" id="GO:0005737">
    <property type="term" value="C:cytoplasm"/>
    <property type="evidence" value="ECO:0007669"/>
    <property type="project" value="TreeGrafter"/>
</dbReference>
<dbReference type="GO" id="GO:0016846">
    <property type="term" value="F:carbon-sulfur lyase activity"/>
    <property type="evidence" value="ECO:0007669"/>
    <property type="project" value="TreeGrafter"/>
</dbReference>
<dbReference type="SUPFAM" id="SSF53383">
    <property type="entry name" value="PLP-dependent transferases"/>
    <property type="match status" value="1"/>
</dbReference>
<dbReference type="InterPro" id="IPR015422">
    <property type="entry name" value="PyrdxlP-dep_Trfase_small"/>
</dbReference>
<dbReference type="GO" id="GO:0009086">
    <property type="term" value="P:methionine biosynthetic process"/>
    <property type="evidence" value="ECO:0007669"/>
    <property type="project" value="UniProtKB-ARBA"/>
</dbReference>
<reference evidence="6" key="1">
    <citation type="submission" date="2016-10" db="EMBL/GenBank/DDBJ databases">
        <authorList>
            <person name="Varghese N."/>
            <person name="Submissions S."/>
        </authorList>
    </citation>
    <scope>NUCLEOTIDE SEQUENCE [LARGE SCALE GENOMIC DNA]</scope>
    <source>
        <strain evidence="6">DSM 3695</strain>
    </source>
</reference>
<evidence type="ECO:0000313" key="6">
    <source>
        <dbReference type="Proteomes" id="UP000199310"/>
    </source>
</evidence>
<dbReference type="InterPro" id="IPR015421">
    <property type="entry name" value="PyrdxlP-dep_Trfase_major"/>
</dbReference>
<dbReference type="EMBL" id="FOJG01000001">
    <property type="protein sequence ID" value="SEW39454.1"/>
    <property type="molecule type" value="Genomic_DNA"/>
</dbReference>
<dbReference type="CDD" id="cd00614">
    <property type="entry name" value="CGS_like"/>
    <property type="match status" value="1"/>
</dbReference>
<dbReference type="Proteomes" id="UP000199310">
    <property type="component" value="Unassembled WGS sequence"/>
</dbReference>
<gene>
    <name evidence="5" type="ORF">SAMN04488122_2750</name>
</gene>
<evidence type="ECO:0000256" key="3">
    <source>
        <dbReference type="PIRSR" id="PIRSR001434-2"/>
    </source>
</evidence>
<protein>
    <submittedName>
        <fullName evidence="5">Methionine-gamma-lyase</fullName>
    </submittedName>
</protein>
<dbReference type="InterPro" id="IPR054542">
    <property type="entry name" value="Cys_met_metab_PP"/>
</dbReference>
<evidence type="ECO:0000313" key="5">
    <source>
        <dbReference type="EMBL" id="SEW39454.1"/>
    </source>
</evidence>
<dbReference type="FunFam" id="3.90.1150.10:FF:000033">
    <property type="entry name" value="Cystathionine gamma-synthase"/>
    <property type="match status" value="1"/>
</dbReference>
<dbReference type="RefSeq" id="WP_089895565.1">
    <property type="nucleotide sequence ID" value="NZ_FOJG01000001.1"/>
</dbReference>
<evidence type="ECO:0000256" key="4">
    <source>
        <dbReference type="RuleBase" id="RU362118"/>
    </source>
</evidence>
<sequence length="407" mass="44108">MSNHPKFTAMASAAIHAAQANMAQNAHLTPVFATSTFTFDSAQQGMDRFKGTEPGYIYSRFGNPTVTVAEELIAALEAFDIFTEDGQPLQLKALLHASGQSAMATLFLSNVVAGDTVLTHYSLYGGTHEFLFDFLPSFGVKAQIVDLHDLALVTSLLQQDPSIKMIHIESPANPSMRCVNIGAICKIAAAYKVKVSVDNTFATPYLQQPFRYGADFVFHSTTKFLNGHGTAIGGVLIGKDLPHMKTKVNKTAKLLGGCANPFDTFLLIQGIKTLELRMKQHCSNALQVAEFLHAHPAVARVNYNGLPVHPDYELSARQMRYPGAVMSFELTAGFDAAVQFIDRLQMCLRAVSVGTVDTLISHPASMTHSGMKKEDREKAGIGDGLIRMSVGLESVEDILADLEQALG</sequence>
<dbReference type="Gene3D" id="3.40.640.10">
    <property type="entry name" value="Type I PLP-dependent aspartate aminotransferase-like (Major domain)"/>
    <property type="match status" value="1"/>
</dbReference>
<dbReference type="InterPro" id="IPR015424">
    <property type="entry name" value="PyrdxlP-dep_Trfase"/>
</dbReference>
<evidence type="ECO:0000256" key="1">
    <source>
        <dbReference type="ARBA" id="ARBA00001933"/>
    </source>
</evidence>
<dbReference type="PANTHER" id="PTHR11808">
    <property type="entry name" value="TRANS-SULFURATION ENZYME FAMILY MEMBER"/>
    <property type="match status" value="1"/>
</dbReference>
<dbReference type="AlphaFoldDB" id="A0A1I0RF08"/>
<dbReference type="Gene3D" id="3.90.1150.10">
    <property type="entry name" value="Aspartate Aminotransferase, domain 1"/>
    <property type="match status" value="1"/>
</dbReference>
<name>A0A1I0RF08_9BACT</name>
<organism evidence="5 6">
    <name type="scientific">Chitinophaga arvensicola</name>
    <dbReference type="NCBI Taxonomy" id="29529"/>
    <lineage>
        <taxon>Bacteria</taxon>
        <taxon>Pseudomonadati</taxon>
        <taxon>Bacteroidota</taxon>
        <taxon>Chitinophagia</taxon>
        <taxon>Chitinophagales</taxon>
        <taxon>Chitinophagaceae</taxon>
        <taxon>Chitinophaga</taxon>
    </lineage>
</organism>
<comment type="cofactor">
    <cofactor evidence="1 4">
        <name>pyridoxal 5'-phosphate</name>
        <dbReference type="ChEBI" id="CHEBI:597326"/>
    </cofactor>
</comment>
<dbReference type="PIRSF" id="PIRSF001434">
    <property type="entry name" value="CGS"/>
    <property type="match status" value="1"/>
</dbReference>
<feature type="modified residue" description="N6-(pyridoxal phosphate)lysine" evidence="3">
    <location>
        <position position="223"/>
    </location>
</feature>
<evidence type="ECO:0000256" key="2">
    <source>
        <dbReference type="ARBA" id="ARBA00022898"/>
    </source>
</evidence>